<evidence type="ECO:0000313" key="3">
    <source>
        <dbReference type="EMBL" id="WOG85673.1"/>
    </source>
</evidence>
<feature type="repeat" description="PPR" evidence="2">
    <location>
        <begin position="360"/>
        <end position="394"/>
    </location>
</feature>
<evidence type="ECO:0008006" key="5">
    <source>
        <dbReference type="Google" id="ProtNLM"/>
    </source>
</evidence>
<feature type="repeat" description="PPR" evidence="2">
    <location>
        <begin position="325"/>
        <end position="359"/>
    </location>
</feature>
<organism evidence="3 4">
    <name type="scientific">Daucus carota subsp. sativus</name>
    <name type="common">Carrot</name>
    <dbReference type="NCBI Taxonomy" id="79200"/>
    <lineage>
        <taxon>Eukaryota</taxon>
        <taxon>Viridiplantae</taxon>
        <taxon>Streptophyta</taxon>
        <taxon>Embryophyta</taxon>
        <taxon>Tracheophyta</taxon>
        <taxon>Spermatophyta</taxon>
        <taxon>Magnoliopsida</taxon>
        <taxon>eudicotyledons</taxon>
        <taxon>Gunneridae</taxon>
        <taxon>Pentapetalae</taxon>
        <taxon>asterids</taxon>
        <taxon>campanulids</taxon>
        <taxon>Apiales</taxon>
        <taxon>Apiaceae</taxon>
        <taxon>Apioideae</taxon>
        <taxon>Scandiceae</taxon>
        <taxon>Daucinae</taxon>
        <taxon>Daucus</taxon>
        <taxon>Daucus sect. Daucus</taxon>
    </lineage>
</organism>
<keyword evidence="4" id="KW-1185">Reference proteome</keyword>
<evidence type="ECO:0000256" key="2">
    <source>
        <dbReference type="PROSITE-ProRule" id="PRU00708"/>
    </source>
</evidence>
<dbReference type="EMBL" id="CP093343">
    <property type="protein sequence ID" value="WOG85673.1"/>
    <property type="molecule type" value="Genomic_DNA"/>
</dbReference>
<sequence>MKTIVYNEPASLKKIKNQDGWIQFSPHPESILCTFCLGKVSCRTVRSKTKLMNILTERGKPEEALSIFDSLVKGGHKPSLITYTTLLAACTMQKRFNFIHSIISHVEDNGMQPDSVFFNAVVNAFAECGNMDEAMKHLMKMKKSGIRLSTSTFNTIIKGYGIAGKPEEGLKVLELMSREDNVRPNLRTYNVLIRAWCNKNNTAEAWNVVRLMLASGLRPDIITYNTILSAYAQYGQTKLAEGIILEMQKNRVCPNERTCGIIIGGFCKEGKMNDALGFVYRMRDFGVRPNLVEFNSLIKGFLDAKDREGVDEVLTLMEEFGVKPDVISFSTIMNAWSAAGFMDKCREIFDDMVKAGIKPDTHAYSILAKGYVRAQEPEKAEEVLSAMIKSNVSPNVVIYTTVISGWCSSGRMDYAIQMFQKMHDYGISPNLKTFETLISGYGEAKQPWKAEEVLQIMKEFDVEPEDTTLHLVANCWRSSGLTKEDSRIYNGAKDQDSFHQMEDDILMRSLQKSSEKEEITESYKNLLQIPNSFGYDAKLSDGALKGRRMVLREAESLHESTLWSATKSMHRPCRFGTKMQLISCQPSQGQFRAYNQNAHSCTVVFLS</sequence>
<dbReference type="PANTHER" id="PTHR47931:SF1">
    <property type="entry name" value="PPR CONTAINING PLANT-LIKE PROTEIN"/>
    <property type="match status" value="1"/>
</dbReference>
<dbReference type="Pfam" id="PF13041">
    <property type="entry name" value="PPR_2"/>
    <property type="match status" value="5"/>
</dbReference>
<dbReference type="AlphaFoldDB" id="A0AAF0WCM9"/>
<feature type="repeat" description="PPR" evidence="2">
    <location>
        <begin position="185"/>
        <end position="219"/>
    </location>
</feature>
<protein>
    <recommendedName>
        <fullName evidence="5">Pentacotripeptide-repeat region of PRORP domain-containing protein</fullName>
    </recommendedName>
</protein>
<evidence type="ECO:0000256" key="1">
    <source>
        <dbReference type="ARBA" id="ARBA00022737"/>
    </source>
</evidence>
<feature type="repeat" description="PPR" evidence="2">
    <location>
        <begin position="220"/>
        <end position="254"/>
    </location>
</feature>
<dbReference type="Gene3D" id="1.25.40.10">
    <property type="entry name" value="Tetratricopeptide repeat domain"/>
    <property type="match status" value="4"/>
</dbReference>
<dbReference type="InterPro" id="IPR002885">
    <property type="entry name" value="PPR_rpt"/>
</dbReference>
<feature type="repeat" description="PPR" evidence="2">
    <location>
        <begin position="114"/>
        <end position="148"/>
    </location>
</feature>
<feature type="repeat" description="PPR" evidence="2">
    <location>
        <begin position="290"/>
        <end position="324"/>
    </location>
</feature>
<feature type="repeat" description="PPR" evidence="2">
    <location>
        <begin position="430"/>
        <end position="464"/>
    </location>
</feature>
<dbReference type="Proteomes" id="UP000077755">
    <property type="component" value="Chromosome 1"/>
</dbReference>
<reference evidence="3" key="2">
    <citation type="submission" date="2022-03" db="EMBL/GenBank/DDBJ databases">
        <title>Draft title - Genomic analysis of global carrot germplasm unveils the trajectory of domestication and the origin of high carotenoid orange carrot.</title>
        <authorList>
            <person name="Iorizzo M."/>
            <person name="Ellison S."/>
            <person name="Senalik D."/>
            <person name="Macko-Podgorni A."/>
            <person name="Grzebelus D."/>
            <person name="Bostan H."/>
            <person name="Rolling W."/>
            <person name="Curaba J."/>
            <person name="Simon P."/>
        </authorList>
    </citation>
    <scope>NUCLEOTIDE SEQUENCE</scope>
    <source>
        <tissue evidence="3">Leaf</tissue>
    </source>
</reference>
<feature type="repeat" description="PPR" evidence="2">
    <location>
        <begin position="44"/>
        <end position="78"/>
    </location>
</feature>
<keyword evidence="1" id="KW-0677">Repeat</keyword>
<dbReference type="InterPro" id="IPR011990">
    <property type="entry name" value="TPR-like_helical_dom_sf"/>
</dbReference>
<accession>A0AAF0WCM9</accession>
<dbReference type="NCBIfam" id="TIGR00756">
    <property type="entry name" value="PPR"/>
    <property type="match status" value="11"/>
</dbReference>
<name>A0AAF0WCM9_DAUCS</name>
<feature type="repeat" description="PPR" evidence="2">
    <location>
        <begin position="149"/>
        <end position="183"/>
    </location>
</feature>
<feature type="repeat" description="PPR" evidence="2">
    <location>
        <begin position="255"/>
        <end position="289"/>
    </location>
</feature>
<gene>
    <name evidence="3" type="ORF">DCAR_0104864</name>
</gene>
<dbReference type="PROSITE" id="PS51375">
    <property type="entry name" value="PPR"/>
    <property type="match status" value="11"/>
</dbReference>
<reference evidence="3" key="1">
    <citation type="journal article" date="2016" name="Nat. Genet.">
        <title>A high-quality carrot genome assembly provides new insights into carotenoid accumulation and asterid genome evolution.</title>
        <authorList>
            <person name="Iorizzo M."/>
            <person name="Ellison S."/>
            <person name="Senalik D."/>
            <person name="Zeng P."/>
            <person name="Satapoomin P."/>
            <person name="Huang J."/>
            <person name="Bowman M."/>
            <person name="Iovene M."/>
            <person name="Sanseverino W."/>
            <person name="Cavagnaro P."/>
            <person name="Yildiz M."/>
            <person name="Macko-Podgorni A."/>
            <person name="Moranska E."/>
            <person name="Grzebelus E."/>
            <person name="Grzebelus D."/>
            <person name="Ashrafi H."/>
            <person name="Zheng Z."/>
            <person name="Cheng S."/>
            <person name="Spooner D."/>
            <person name="Van Deynze A."/>
            <person name="Simon P."/>
        </authorList>
    </citation>
    <scope>NUCLEOTIDE SEQUENCE</scope>
    <source>
        <tissue evidence="3">Leaf</tissue>
    </source>
</reference>
<proteinExistence type="predicted"/>
<evidence type="ECO:0000313" key="4">
    <source>
        <dbReference type="Proteomes" id="UP000077755"/>
    </source>
</evidence>
<dbReference type="PANTHER" id="PTHR47931">
    <property type="entry name" value="OS01G0228400 PROTEIN"/>
    <property type="match status" value="1"/>
</dbReference>
<dbReference type="Pfam" id="PF12854">
    <property type="entry name" value="PPR_1"/>
    <property type="match status" value="1"/>
</dbReference>
<feature type="repeat" description="PPR" evidence="2">
    <location>
        <begin position="395"/>
        <end position="429"/>
    </location>
</feature>